<evidence type="ECO:0000313" key="2">
    <source>
        <dbReference type="EMBL" id="OAH12597.1"/>
    </source>
</evidence>
<evidence type="ECO:0000313" key="3">
    <source>
        <dbReference type="Proteomes" id="UP000077381"/>
    </source>
</evidence>
<dbReference type="AlphaFoldDB" id="A0A177HQ92"/>
<gene>
    <name evidence="2" type="ORF">STSP_39430</name>
</gene>
<accession>A0A177HQ92</accession>
<dbReference type="Proteomes" id="UP000077381">
    <property type="component" value="Unassembled WGS sequence"/>
</dbReference>
<keyword evidence="3" id="KW-1185">Reference proteome</keyword>
<feature type="region of interest" description="Disordered" evidence="1">
    <location>
        <begin position="46"/>
        <end position="67"/>
    </location>
</feature>
<protein>
    <submittedName>
        <fullName evidence="2">Uncharacterized protein</fullName>
    </submittedName>
</protein>
<reference evidence="2 3" key="1">
    <citation type="submission" date="2015-12" db="EMBL/GenBank/DDBJ databases">
        <title>Genome sequence of Streptomyces sp. G25.</title>
        <authorList>
            <person name="Poehlein A."/>
            <person name="Roettig A."/>
            <person name="Hiessl S."/>
            <person name="Hauschild P."/>
            <person name="Schauer J."/>
            <person name="Madkour M.H."/>
            <person name="Al-Ansari A.M."/>
            <person name="Almakishah N.H."/>
            <person name="Steinbuechel A."/>
            <person name="Daniel R."/>
        </authorList>
    </citation>
    <scope>NUCLEOTIDE SEQUENCE [LARGE SCALE GENOMIC DNA]</scope>
    <source>
        <strain evidence="3">G25(2015)</strain>
    </source>
</reference>
<sequence length="85" mass="9393">MCEGRLAGPLAPPRASLVSSRLGMRQNRLRSIEYMTHLRVLSHGDHTRAGSAWPGTVQEPPARPSGHRATAAYQRWCTCGRIRVS</sequence>
<evidence type="ECO:0000256" key="1">
    <source>
        <dbReference type="SAM" id="MobiDB-lite"/>
    </source>
</evidence>
<proteinExistence type="predicted"/>
<name>A0A177HQ92_9ACTN</name>
<comment type="caution">
    <text evidence="2">The sequence shown here is derived from an EMBL/GenBank/DDBJ whole genome shotgun (WGS) entry which is preliminary data.</text>
</comment>
<dbReference type="EMBL" id="LOHS01000088">
    <property type="protein sequence ID" value="OAH12597.1"/>
    <property type="molecule type" value="Genomic_DNA"/>
</dbReference>
<organism evidence="2 3">
    <name type="scientific">Streptomyces jeddahensis</name>
    <dbReference type="NCBI Taxonomy" id="1716141"/>
    <lineage>
        <taxon>Bacteria</taxon>
        <taxon>Bacillati</taxon>
        <taxon>Actinomycetota</taxon>
        <taxon>Actinomycetes</taxon>
        <taxon>Kitasatosporales</taxon>
        <taxon>Streptomycetaceae</taxon>
        <taxon>Streptomyces</taxon>
    </lineage>
</organism>